<keyword evidence="3" id="KW-1185">Reference proteome</keyword>
<organism evidence="2 3">
    <name type="scientific">Vitis vinifera</name>
    <name type="common">Grape</name>
    <dbReference type="NCBI Taxonomy" id="29760"/>
    <lineage>
        <taxon>Eukaryota</taxon>
        <taxon>Viridiplantae</taxon>
        <taxon>Streptophyta</taxon>
        <taxon>Embryophyta</taxon>
        <taxon>Tracheophyta</taxon>
        <taxon>Spermatophyta</taxon>
        <taxon>Magnoliopsida</taxon>
        <taxon>eudicotyledons</taxon>
        <taxon>Gunneridae</taxon>
        <taxon>Pentapetalae</taxon>
        <taxon>rosids</taxon>
        <taxon>Vitales</taxon>
        <taxon>Vitaceae</taxon>
        <taxon>Viteae</taxon>
        <taxon>Vitis</taxon>
    </lineage>
</organism>
<dbReference type="Pfam" id="PF00620">
    <property type="entry name" value="RhoGAP"/>
    <property type="match status" value="1"/>
</dbReference>
<evidence type="ECO:0000313" key="3">
    <source>
        <dbReference type="Proteomes" id="UP001227230"/>
    </source>
</evidence>
<dbReference type="Gene3D" id="1.10.555.10">
    <property type="entry name" value="Rho GTPase activation protein"/>
    <property type="match status" value="1"/>
</dbReference>
<name>A0ABY9CV91_VITVI</name>
<dbReference type="SUPFAM" id="SSF48350">
    <property type="entry name" value="GTPase activation domain, GAP"/>
    <property type="match status" value="1"/>
</dbReference>
<dbReference type="EMBL" id="CP126658">
    <property type="protein sequence ID" value="WJZ98542.1"/>
    <property type="molecule type" value="Genomic_DNA"/>
</dbReference>
<protein>
    <recommendedName>
        <fullName evidence="1">Rho-GAP domain-containing protein</fullName>
    </recommendedName>
</protein>
<dbReference type="InterPro" id="IPR000198">
    <property type="entry name" value="RhoGAP_dom"/>
</dbReference>
<proteinExistence type="predicted"/>
<evidence type="ECO:0000313" key="2">
    <source>
        <dbReference type="EMBL" id="WJZ98542.1"/>
    </source>
</evidence>
<evidence type="ECO:0000259" key="1">
    <source>
        <dbReference type="PROSITE" id="PS50238"/>
    </source>
</evidence>
<gene>
    <name evidence="2" type="ORF">VitviT2T_017057</name>
</gene>
<dbReference type="PANTHER" id="PTHR47367">
    <property type="entry name" value="AUXIN-REGULATED PROTEIN-LIKE"/>
    <property type="match status" value="1"/>
</dbReference>
<feature type="domain" description="Rho-GAP" evidence="1">
    <location>
        <begin position="106"/>
        <end position="210"/>
    </location>
</feature>
<accession>A0ABY9CV91</accession>
<reference evidence="2 3" key="1">
    <citation type="journal article" date="2023" name="Hortic Res">
        <title>The complete reference genome for grapevine (Vitis vinifera L.) genetics and breeding.</title>
        <authorList>
            <person name="Shi X."/>
            <person name="Cao S."/>
            <person name="Wang X."/>
            <person name="Huang S."/>
            <person name="Wang Y."/>
            <person name="Liu Z."/>
            <person name="Liu W."/>
            <person name="Leng X."/>
            <person name="Peng Y."/>
            <person name="Wang N."/>
            <person name="Wang Y."/>
            <person name="Ma Z."/>
            <person name="Xu X."/>
            <person name="Zhang F."/>
            <person name="Xue H."/>
            <person name="Zhong H."/>
            <person name="Wang Y."/>
            <person name="Zhang K."/>
            <person name="Velt A."/>
            <person name="Avia K."/>
            <person name="Holtgrawe D."/>
            <person name="Grimplet J."/>
            <person name="Matus J.T."/>
            <person name="Ware D."/>
            <person name="Wu X."/>
            <person name="Wang H."/>
            <person name="Liu C."/>
            <person name="Fang Y."/>
            <person name="Rustenholz C."/>
            <person name="Cheng Z."/>
            <person name="Xiao H."/>
            <person name="Zhou Y."/>
        </authorList>
    </citation>
    <scope>NUCLEOTIDE SEQUENCE [LARGE SCALE GENOMIC DNA]</scope>
    <source>
        <strain evidence="3">cv. Pinot noir / PN40024</strain>
        <tissue evidence="2">Leaf</tissue>
    </source>
</reference>
<sequence>MGLFGSGVKLKEAGQSARTFVGEAAKDAKGNVVDVAGRLGSMVKSRWSLLQQPSTRHVVQDRFLSTAASIGTFLRKGMLETKEKVSIGKTKFEEVAKVTAEKIFGVPIEVTVQQQHSNRPIPHILVKCADYLILLGLNSPHIFKSEGGKKVIQHLVSLYNKDSNTSFPEGVNPVDAAALAKCYLASLLEPLTTFELYNEIRGAPSNIHVT</sequence>
<dbReference type="InterPro" id="IPR008936">
    <property type="entry name" value="Rho_GTPase_activation_prot"/>
</dbReference>
<dbReference type="PANTHER" id="PTHR47367:SF1">
    <property type="entry name" value="OS07G0486500 PROTEIN"/>
    <property type="match status" value="1"/>
</dbReference>
<dbReference type="PROSITE" id="PS50238">
    <property type="entry name" value="RHOGAP"/>
    <property type="match status" value="1"/>
</dbReference>
<dbReference type="Proteomes" id="UP001227230">
    <property type="component" value="Chromosome 11"/>
</dbReference>
<dbReference type="CDD" id="cd00159">
    <property type="entry name" value="RhoGAP"/>
    <property type="match status" value="1"/>
</dbReference>